<sequence>MKHTPSPPSIHSPSPSEENTALLELPTQLRRTSARAFIAEFTLAKVLLGAPTPTRSMSKNVLPTPPSSLRWIVKKVVDGGPRAAAILPVSYRLHPGASEQEVYVRSLEPLASIEAVYAVDFGEEESMWVVGSDNISDVLGDLWIAGRQVHVRPNNVFRPQMDPIPPFTIYAPILQLADPIFRPLDARFPSLRDADLENLRKALPDAMGIRIFQYGEIEVLVNKPPLDIMPRDQWPLSIGGLSYFVTLHLPTHTFPSAAHLTPYGAKVRTGAHQSGACLGVKIVGPDGETSITAVTHAFVSHPLPVSQNLAQKVMDAFVSVPRHLRSILMYFVPQALHDYISEIAPFPPTFPPVSDFPITSSSQWASNLEVPLLGVEAYSTCSQSRADIGVVSAIFDFPSSSRPYPVGYVHDLCLIRGPQLPDVIALPLLPRLESFVPYEQAFEMRDKALFTVTYPFVGDKNSQHMTGKTVDMTTRESLLVGAEAMFREGDTLLECVKHSILWRSRARYRITRTQDTPEGCLHSKSTSNDGDYLGYSGSVLCVGSDAASSTTTIPATAQVIAFQNFETRLPESFAADDSPLPSYLLTYKGGFRLPGYTYESRIVMPGTSISSTSEIVLQQNLSRKSELAMI</sequence>
<organism evidence="1 2">
    <name type="scientific">Mycena venus</name>
    <dbReference type="NCBI Taxonomy" id="2733690"/>
    <lineage>
        <taxon>Eukaryota</taxon>
        <taxon>Fungi</taxon>
        <taxon>Dikarya</taxon>
        <taxon>Basidiomycota</taxon>
        <taxon>Agaricomycotina</taxon>
        <taxon>Agaricomycetes</taxon>
        <taxon>Agaricomycetidae</taxon>
        <taxon>Agaricales</taxon>
        <taxon>Marasmiineae</taxon>
        <taxon>Mycenaceae</taxon>
        <taxon>Mycena</taxon>
    </lineage>
</organism>
<dbReference type="Proteomes" id="UP000620124">
    <property type="component" value="Unassembled WGS sequence"/>
</dbReference>
<evidence type="ECO:0000313" key="1">
    <source>
        <dbReference type="EMBL" id="KAF7339935.1"/>
    </source>
</evidence>
<protein>
    <submittedName>
        <fullName evidence="1">Uncharacterized protein</fullName>
    </submittedName>
</protein>
<dbReference type="EMBL" id="JACAZI010000019">
    <property type="protein sequence ID" value="KAF7339935.1"/>
    <property type="molecule type" value="Genomic_DNA"/>
</dbReference>
<dbReference type="AlphaFoldDB" id="A0A8H6XGG2"/>
<keyword evidence="2" id="KW-1185">Reference proteome</keyword>
<evidence type="ECO:0000313" key="2">
    <source>
        <dbReference type="Proteomes" id="UP000620124"/>
    </source>
</evidence>
<proteinExistence type="predicted"/>
<name>A0A8H6XGG2_9AGAR</name>
<comment type="caution">
    <text evidence="1">The sequence shown here is derived from an EMBL/GenBank/DDBJ whole genome shotgun (WGS) entry which is preliminary data.</text>
</comment>
<gene>
    <name evidence="1" type="ORF">MVEN_01911100</name>
</gene>
<reference evidence="1" key="1">
    <citation type="submission" date="2020-05" db="EMBL/GenBank/DDBJ databases">
        <title>Mycena genomes resolve the evolution of fungal bioluminescence.</title>
        <authorList>
            <person name="Tsai I.J."/>
        </authorList>
    </citation>
    <scope>NUCLEOTIDE SEQUENCE</scope>
    <source>
        <strain evidence="1">CCC161011</strain>
    </source>
</reference>
<accession>A0A8H6XGG2</accession>
<dbReference type="OrthoDB" id="3009558at2759"/>